<organism evidence="3 4">
    <name type="scientific">Nostocoides vanveenii</name>
    <dbReference type="NCBI Taxonomy" id="330835"/>
    <lineage>
        <taxon>Bacteria</taxon>
        <taxon>Bacillati</taxon>
        <taxon>Actinomycetota</taxon>
        <taxon>Actinomycetes</taxon>
        <taxon>Micrococcales</taxon>
        <taxon>Intrasporangiaceae</taxon>
        <taxon>Nostocoides</taxon>
    </lineage>
</organism>
<feature type="signal peptide" evidence="2">
    <location>
        <begin position="1"/>
        <end position="24"/>
    </location>
</feature>
<sequence length="320" mass="32590">MTRLLLPVALVATLALSACGTESAGSGAGSTASTTTGNANPTGGTGSPSTSATTNPLPPLRAALATVLDAPGKGPQLCLGGVLTSLPPQCGGPVIDNWDWAKAPKHDSANGVRWGQYAVIGTYDAAASTFHLTKPVTTIEDYTGPRPRDPLTGQGPTTPCPAPAGGWKVLDPAKTTQEAEDATLAAAAALSTYAGAWLDQSINPADPAKEPEKMNDPAKLILNVKVIEDAAAAERTMRATWGGMLCVSQGGHTEAELLAIQEELSTNTIPGLLGSGVDTQLSVVELQVIDDLDGLLQAGMDKKYGPGVVSVTSALLPYAD</sequence>
<dbReference type="PROSITE" id="PS51257">
    <property type="entry name" value="PROKAR_LIPOPROTEIN"/>
    <property type="match status" value="1"/>
</dbReference>
<dbReference type="RefSeq" id="WP_344067478.1">
    <property type="nucleotide sequence ID" value="NZ_BAAAPN010000057.1"/>
</dbReference>
<dbReference type="EMBL" id="BAAAPN010000057">
    <property type="protein sequence ID" value="GAA1768212.1"/>
    <property type="molecule type" value="Genomic_DNA"/>
</dbReference>
<evidence type="ECO:0000313" key="3">
    <source>
        <dbReference type="EMBL" id="GAA1768212.1"/>
    </source>
</evidence>
<keyword evidence="4" id="KW-1185">Reference proteome</keyword>
<evidence type="ECO:0000313" key="4">
    <source>
        <dbReference type="Proteomes" id="UP001501475"/>
    </source>
</evidence>
<proteinExistence type="predicted"/>
<name>A0ABN2KWS9_9MICO</name>
<feature type="compositionally biased region" description="Low complexity" evidence="1">
    <location>
        <begin position="22"/>
        <end position="55"/>
    </location>
</feature>
<accession>A0ABN2KWS9</accession>
<gene>
    <name evidence="3" type="ORF">GCM10009810_28630</name>
</gene>
<evidence type="ECO:0000256" key="1">
    <source>
        <dbReference type="SAM" id="MobiDB-lite"/>
    </source>
</evidence>
<dbReference type="Proteomes" id="UP001501475">
    <property type="component" value="Unassembled WGS sequence"/>
</dbReference>
<comment type="caution">
    <text evidence="3">The sequence shown here is derived from an EMBL/GenBank/DDBJ whole genome shotgun (WGS) entry which is preliminary data.</text>
</comment>
<keyword evidence="2" id="KW-0732">Signal</keyword>
<feature type="region of interest" description="Disordered" evidence="1">
    <location>
        <begin position="22"/>
        <end position="57"/>
    </location>
</feature>
<feature type="chain" id="PRO_5046491510" evidence="2">
    <location>
        <begin position="25"/>
        <end position="320"/>
    </location>
</feature>
<reference evidence="3 4" key="1">
    <citation type="journal article" date="2019" name="Int. J. Syst. Evol. Microbiol.">
        <title>The Global Catalogue of Microorganisms (GCM) 10K type strain sequencing project: providing services to taxonomists for standard genome sequencing and annotation.</title>
        <authorList>
            <consortium name="The Broad Institute Genomics Platform"/>
            <consortium name="The Broad Institute Genome Sequencing Center for Infectious Disease"/>
            <person name="Wu L."/>
            <person name="Ma J."/>
        </authorList>
    </citation>
    <scope>NUCLEOTIDE SEQUENCE [LARGE SCALE GENOMIC DNA]</scope>
    <source>
        <strain evidence="3 4">JCM 15591</strain>
    </source>
</reference>
<protein>
    <submittedName>
        <fullName evidence="3">Uncharacterized protein</fullName>
    </submittedName>
</protein>
<evidence type="ECO:0000256" key="2">
    <source>
        <dbReference type="SAM" id="SignalP"/>
    </source>
</evidence>